<gene>
    <name evidence="2" type="ORF">J34TS1_43550</name>
</gene>
<feature type="transmembrane region" description="Helical" evidence="1">
    <location>
        <begin position="6"/>
        <end position="28"/>
    </location>
</feature>
<protein>
    <recommendedName>
        <fullName evidence="4">SHOCT domain-containing protein</fullName>
    </recommendedName>
</protein>
<name>A0A919YJ43_9BACL</name>
<evidence type="ECO:0000313" key="2">
    <source>
        <dbReference type="EMBL" id="GIO49590.1"/>
    </source>
</evidence>
<keyword evidence="3" id="KW-1185">Reference proteome</keyword>
<dbReference type="Proteomes" id="UP000682811">
    <property type="component" value="Unassembled WGS sequence"/>
</dbReference>
<organism evidence="2 3">
    <name type="scientific">Paenibacillus azoreducens</name>
    <dbReference type="NCBI Taxonomy" id="116718"/>
    <lineage>
        <taxon>Bacteria</taxon>
        <taxon>Bacillati</taxon>
        <taxon>Bacillota</taxon>
        <taxon>Bacilli</taxon>
        <taxon>Bacillales</taxon>
        <taxon>Paenibacillaceae</taxon>
        <taxon>Paenibacillus</taxon>
    </lineage>
</organism>
<accession>A0A919YJ43</accession>
<keyword evidence="1" id="KW-0812">Transmembrane</keyword>
<keyword evidence="1" id="KW-0472">Membrane</keyword>
<dbReference type="EMBL" id="BORT01000023">
    <property type="protein sequence ID" value="GIO49590.1"/>
    <property type="molecule type" value="Genomic_DNA"/>
</dbReference>
<reference evidence="2 3" key="1">
    <citation type="submission" date="2021-03" db="EMBL/GenBank/DDBJ databases">
        <title>Antimicrobial resistance genes in bacteria isolated from Japanese honey, and their potential for conferring macrolide and lincosamide resistance in the American foulbrood pathogen Paenibacillus larvae.</title>
        <authorList>
            <person name="Okamoto M."/>
            <person name="Kumagai M."/>
            <person name="Kanamori H."/>
            <person name="Takamatsu D."/>
        </authorList>
    </citation>
    <scope>NUCLEOTIDE SEQUENCE [LARGE SCALE GENOMIC DNA]</scope>
    <source>
        <strain evidence="2 3">J34TS1</strain>
    </source>
</reference>
<proteinExistence type="predicted"/>
<evidence type="ECO:0000256" key="1">
    <source>
        <dbReference type="SAM" id="Phobius"/>
    </source>
</evidence>
<evidence type="ECO:0000313" key="3">
    <source>
        <dbReference type="Proteomes" id="UP000682811"/>
    </source>
</evidence>
<feature type="transmembrane region" description="Helical" evidence="1">
    <location>
        <begin position="130"/>
        <end position="150"/>
    </location>
</feature>
<dbReference type="AlphaFoldDB" id="A0A919YJ43"/>
<feature type="transmembrane region" description="Helical" evidence="1">
    <location>
        <begin position="162"/>
        <end position="185"/>
    </location>
</feature>
<comment type="caution">
    <text evidence="2">The sequence shown here is derived from an EMBL/GenBank/DDBJ whole genome shotgun (WGS) entry which is preliminary data.</text>
</comment>
<sequence>MHLSSSAPQLIITFFLLVIIVPPLIAFFKVSAEGKLGRGAILSEEVLKKFREVFAEPTERYIASIGNGYIINFLSGGSLASGFSVISNKRVYFKGKCYYKEAGKLKKSFEERMVDLKDVTGTGYTRVNPISLLITSLSSLVLSIILFGVLSSLGSSDQATVMNILTFVLIASILSFSITLTAYILKRKNLFEISFAGGMIAFNINLYDKAEIDDFQKQLRRAKDHVVESAPTQVAAAAAPQTPTETNSKLGIADEIKKYSELLQQKLITQEEFDEAKKNLLSNGNK</sequence>
<evidence type="ECO:0008006" key="4">
    <source>
        <dbReference type="Google" id="ProtNLM"/>
    </source>
</evidence>
<keyword evidence="1" id="KW-1133">Transmembrane helix</keyword>